<keyword evidence="7" id="KW-1185">Reference proteome</keyword>
<dbReference type="InterPro" id="IPR036584">
    <property type="entry name" value="FliS_sf"/>
</dbReference>
<protein>
    <submittedName>
        <fullName evidence="6">Flagellar export chaperone FliS</fullName>
    </submittedName>
</protein>
<dbReference type="Proteomes" id="UP001597215">
    <property type="component" value="Unassembled WGS sequence"/>
</dbReference>
<dbReference type="RefSeq" id="WP_381513317.1">
    <property type="nucleotide sequence ID" value="NZ_JBHUEL010000007.1"/>
</dbReference>
<dbReference type="Pfam" id="PF02561">
    <property type="entry name" value="FliS"/>
    <property type="match status" value="1"/>
</dbReference>
<keyword evidence="5" id="KW-0143">Chaperone</keyword>
<gene>
    <name evidence="6" type="primary">fliS</name>
    <name evidence="6" type="ORF">ACFSAG_08100</name>
</gene>
<keyword evidence="6" id="KW-0969">Cilium</keyword>
<comment type="caution">
    <text evidence="6">The sequence shown here is derived from an EMBL/GenBank/DDBJ whole genome shotgun (WGS) entry which is preliminary data.</text>
</comment>
<dbReference type="Gene3D" id="1.20.120.340">
    <property type="entry name" value="Flagellar protein FliS"/>
    <property type="match status" value="1"/>
</dbReference>
<evidence type="ECO:0000256" key="2">
    <source>
        <dbReference type="ARBA" id="ARBA00008787"/>
    </source>
</evidence>
<keyword evidence="6" id="KW-0282">Flagellum</keyword>
<dbReference type="PANTHER" id="PTHR34773">
    <property type="entry name" value="FLAGELLAR SECRETION CHAPERONE FLIS"/>
    <property type="match status" value="1"/>
</dbReference>
<keyword evidence="3" id="KW-0963">Cytoplasm</keyword>
<dbReference type="SUPFAM" id="SSF101116">
    <property type="entry name" value="Flagellar export chaperone FliS"/>
    <property type="match status" value="1"/>
</dbReference>
<evidence type="ECO:0000256" key="1">
    <source>
        <dbReference type="ARBA" id="ARBA00004514"/>
    </source>
</evidence>
<comment type="similarity">
    <text evidence="2">Belongs to the FliS family.</text>
</comment>
<evidence type="ECO:0000313" key="7">
    <source>
        <dbReference type="Proteomes" id="UP001597215"/>
    </source>
</evidence>
<keyword evidence="4" id="KW-1005">Bacterial flagellum biogenesis</keyword>
<evidence type="ECO:0000313" key="6">
    <source>
        <dbReference type="EMBL" id="MFD1766802.1"/>
    </source>
</evidence>
<proteinExistence type="inferred from homology"/>
<name>A0ABW4MCX3_9SPHN</name>
<dbReference type="EMBL" id="JBHUEL010000007">
    <property type="protein sequence ID" value="MFD1766802.1"/>
    <property type="molecule type" value="Genomic_DNA"/>
</dbReference>
<reference evidence="7" key="1">
    <citation type="journal article" date="2019" name="Int. J. Syst. Evol. Microbiol.">
        <title>The Global Catalogue of Microorganisms (GCM) 10K type strain sequencing project: providing services to taxonomists for standard genome sequencing and annotation.</title>
        <authorList>
            <consortium name="The Broad Institute Genomics Platform"/>
            <consortium name="The Broad Institute Genome Sequencing Center for Infectious Disease"/>
            <person name="Wu L."/>
            <person name="Ma J."/>
        </authorList>
    </citation>
    <scope>NUCLEOTIDE SEQUENCE [LARGE SCALE GENOMIC DNA]</scope>
    <source>
        <strain evidence="7">CGMCC 1.12449</strain>
    </source>
</reference>
<comment type="subcellular location">
    <subcellularLocation>
        <location evidence="1">Cytoplasm</location>
        <location evidence="1">Cytosol</location>
    </subcellularLocation>
</comment>
<dbReference type="PANTHER" id="PTHR34773:SF1">
    <property type="entry name" value="FLAGELLAR SECRETION CHAPERONE FLIS"/>
    <property type="match status" value="1"/>
</dbReference>
<evidence type="ECO:0000256" key="3">
    <source>
        <dbReference type="ARBA" id="ARBA00022490"/>
    </source>
</evidence>
<dbReference type="InterPro" id="IPR003713">
    <property type="entry name" value="FliS"/>
</dbReference>
<evidence type="ECO:0000256" key="4">
    <source>
        <dbReference type="ARBA" id="ARBA00022795"/>
    </source>
</evidence>
<organism evidence="6 7">
    <name type="scientific">Sphingorhabdus buctiana</name>
    <dbReference type="NCBI Taxonomy" id="1508805"/>
    <lineage>
        <taxon>Bacteria</taxon>
        <taxon>Pseudomonadati</taxon>
        <taxon>Pseudomonadota</taxon>
        <taxon>Alphaproteobacteria</taxon>
        <taxon>Sphingomonadales</taxon>
        <taxon>Sphingomonadaceae</taxon>
        <taxon>Sphingorhabdus</taxon>
    </lineage>
</organism>
<sequence>MLDRNYSRASAHYRSLALASQTESANPHALVAMLYDELLLCIDVLTLRAGKVSALGDDEQAHRVRSIILALRAGLDFEQGSDLAHRLDGLYDALASEFEEQLASPDPLRFGELRAGVQSLASAWSAIADR</sequence>
<accession>A0ABW4MCX3</accession>
<keyword evidence="6" id="KW-0966">Cell projection</keyword>
<evidence type="ECO:0000256" key="5">
    <source>
        <dbReference type="ARBA" id="ARBA00023186"/>
    </source>
</evidence>